<dbReference type="Pfam" id="PF00005">
    <property type="entry name" value="ABC_tran"/>
    <property type="match status" value="1"/>
</dbReference>
<dbReference type="Proteomes" id="UP000259211">
    <property type="component" value="Unassembled WGS sequence"/>
</dbReference>
<gene>
    <name evidence="7" type="ORF">CHT91_01665</name>
</gene>
<evidence type="ECO:0000259" key="6">
    <source>
        <dbReference type="PROSITE" id="PS50893"/>
    </source>
</evidence>
<evidence type="ECO:0000256" key="3">
    <source>
        <dbReference type="ARBA" id="ARBA00022741"/>
    </source>
</evidence>
<dbReference type="PROSITE" id="PS50893">
    <property type="entry name" value="ABC_TRANSPORTER_2"/>
    <property type="match status" value="1"/>
</dbReference>
<dbReference type="GO" id="GO:0046677">
    <property type="term" value="P:response to antibiotic"/>
    <property type="evidence" value="ECO:0007669"/>
    <property type="project" value="UniProtKB-KW"/>
</dbReference>
<name>A0A3E2DLQ2_9ACTN</name>
<dbReference type="InterPro" id="IPR003439">
    <property type="entry name" value="ABC_transporter-like_ATP-bd"/>
</dbReference>
<keyword evidence="5" id="KW-0046">Antibiotic resistance</keyword>
<evidence type="ECO:0000256" key="4">
    <source>
        <dbReference type="ARBA" id="ARBA00022840"/>
    </source>
</evidence>
<dbReference type="PANTHER" id="PTHR42711:SF17">
    <property type="entry name" value="ABC TRANSPORTER ATP-BINDING PROTEIN"/>
    <property type="match status" value="1"/>
</dbReference>
<dbReference type="GO" id="GO:0005886">
    <property type="term" value="C:plasma membrane"/>
    <property type="evidence" value="ECO:0007669"/>
    <property type="project" value="UniProtKB-SubCell"/>
</dbReference>
<dbReference type="GO" id="GO:0016887">
    <property type="term" value="F:ATP hydrolysis activity"/>
    <property type="evidence" value="ECO:0007669"/>
    <property type="project" value="InterPro"/>
</dbReference>
<dbReference type="PANTHER" id="PTHR42711">
    <property type="entry name" value="ABC TRANSPORTER ATP-BINDING PROTEIN"/>
    <property type="match status" value="1"/>
</dbReference>
<keyword evidence="3" id="KW-0547">Nucleotide-binding</keyword>
<dbReference type="PROSITE" id="PS00211">
    <property type="entry name" value="ABC_TRANSPORTER_1"/>
    <property type="match status" value="1"/>
</dbReference>
<protein>
    <recommendedName>
        <fullName evidence="6">ABC transporter domain-containing protein</fullName>
    </recommendedName>
</protein>
<dbReference type="SUPFAM" id="SSF52540">
    <property type="entry name" value="P-loop containing nucleoside triphosphate hydrolases"/>
    <property type="match status" value="1"/>
</dbReference>
<dbReference type="SMART" id="SM00382">
    <property type="entry name" value="AAA"/>
    <property type="match status" value="1"/>
</dbReference>
<dbReference type="AlphaFoldDB" id="A0A3E2DLQ2"/>
<dbReference type="InterPro" id="IPR027417">
    <property type="entry name" value="P-loop_NTPase"/>
</dbReference>
<reference evidence="7 8" key="1">
    <citation type="submission" date="2017-07" db="EMBL/GenBank/DDBJ databases">
        <authorList>
            <person name="Sun Z.S."/>
            <person name="Albrecht U."/>
            <person name="Echele G."/>
            <person name="Lee C.C."/>
        </authorList>
    </citation>
    <scope>NUCLEOTIDE SEQUENCE [LARGE SCALE GENOMIC DNA]</scope>
    <source>
        <strain evidence="7 8">P16-029</strain>
    </source>
</reference>
<dbReference type="CDD" id="cd03230">
    <property type="entry name" value="ABC_DR_subfamily_A"/>
    <property type="match status" value="1"/>
</dbReference>
<dbReference type="InterPro" id="IPR017871">
    <property type="entry name" value="ABC_transporter-like_CS"/>
</dbReference>
<evidence type="ECO:0000256" key="1">
    <source>
        <dbReference type="ARBA" id="ARBA00004202"/>
    </source>
</evidence>
<keyword evidence="2" id="KW-0813">Transport</keyword>
<dbReference type="InterPro" id="IPR050763">
    <property type="entry name" value="ABC_transporter_ATP-binding"/>
</dbReference>
<evidence type="ECO:0000256" key="5">
    <source>
        <dbReference type="ARBA" id="ARBA00023251"/>
    </source>
</evidence>
<organism evidence="7 8">
    <name type="scientific">Cutibacterium avidum</name>
    <dbReference type="NCBI Taxonomy" id="33010"/>
    <lineage>
        <taxon>Bacteria</taxon>
        <taxon>Bacillati</taxon>
        <taxon>Actinomycetota</taxon>
        <taxon>Actinomycetes</taxon>
        <taxon>Propionibacteriales</taxon>
        <taxon>Propionibacteriaceae</taxon>
        <taxon>Cutibacterium</taxon>
    </lineage>
</organism>
<dbReference type="InterPro" id="IPR003593">
    <property type="entry name" value="AAA+_ATPase"/>
</dbReference>
<feature type="domain" description="ABC transporter" evidence="6">
    <location>
        <begin position="13"/>
        <end position="246"/>
    </location>
</feature>
<evidence type="ECO:0000313" key="7">
    <source>
        <dbReference type="EMBL" id="RFT46301.1"/>
    </source>
</evidence>
<accession>A0A3E2DLQ2</accession>
<keyword evidence="4" id="KW-0067">ATP-binding</keyword>
<proteinExistence type="predicted"/>
<dbReference type="EMBL" id="NOWI01000002">
    <property type="protein sequence ID" value="RFT46301.1"/>
    <property type="molecule type" value="Genomic_DNA"/>
</dbReference>
<sequence length="306" mass="34008">MRGAGMSDKRVVVSVTDLVMRYGSKTAVNGISFDVHQGEVVAILGPNGSGKTTTMEILEGFRIPSSGDVKVFGIEPWDGDERWRSKMGIVLQSWQDHPRWTTRRILEHCSRYYPVDGCGQINHGLVAEVTEFLSLNAFIDRPLGRLSGGERRRVDVALAMLGSPEIIFMDEPTAGLDPRARHEFHELVSFLARERGIAILVTTHDLDEVEQIADRLLTISRGQVVAQGTLEEIKRRSGGEVTVTWVESGEKHVEQAGAGYLALARQLLADPKNRDIDHLEIRHGSLEDSYLRIMAAQAAEQEERVS</sequence>
<comment type="subcellular location">
    <subcellularLocation>
        <location evidence="1">Cell membrane</location>
        <topology evidence="1">Peripheral membrane protein</topology>
    </subcellularLocation>
</comment>
<dbReference type="GO" id="GO:0005524">
    <property type="term" value="F:ATP binding"/>
    <property type="evidence" value="ECO:0007669"/>
    <property type="project" value="UniProtKB-KW"/>
</dbReference>
<dbReference type="Gene3D" id="3.40.50.300">
    <property type="entry name" value="P-loop containing nucleotide triphosphate hydrolases"/>
    <property type="match status" value="1"/>
</dbReference>
<comment type="caution">
    <text evidence="7">The sequence shown here is derived from an EMBL/GenBank/DDBJ whole genome shotgun (WGS) entry which is preliminary data.</text>
</comment>
<evidence type="ECO:0000313" key="8">
    <source>
        <dbReference type="Proteomes" id="UP000259211"/>
    </source>
</evidence>
<evidence type="ECO:0000256" key="2">
    <source>
        <dbReference type="ARBA" id="ARBA00022448"/>
    </source>
</evidence>